<protein>
    <recommendedName>
        <fullName evidence="4">SF3 helicase domain-containing protein</fullName>
    </recommendedName>
</protein>
<dbReference type="InterPro" id="IPR056443">
    <property type="entry name" value="AEP_C962R"/>
</dbReference>
<evidence type="ECO:0000256" key="2">
    <source>
        <dbReference type="ARBA" id="ARBA00022801"/>
    </source>
</evidence>
<dbReference type="Gene3D" id="3.40.50.300">
    <property type="entry name" value="P-loop containing nucleotide triphosphate hydrolases"/>
    <property type="match status" value="1"/>
</dbReference>
<dbReference type="SUPFAM" id="SSF52540">
    <property type="entry name" value="P-loop containing nucleoside triphosphate hydrolases"/>
    <property type="match status" value="1"/>
</dbReference>
<dbReference type="InterPro" id="IPR014015">
    <property type="entry name" value="Helicase_SF3_DNA-vir"/>
</dbReference>
<dbReference type="InterPro" id="IPR014819">
    <property type="entry name" value="PriCT_2"/>
</dbReference>
<dbReference type="AlphaFoldDB" id="A0A6C0AGD4"/>
<dbReference type="Pfam" id="PF08706">
    <property type="entry name" value="D5_N"/>
    <property type="match status" value="1"/>
</dbReference>
<evidence type="ECO:0000313" key="5">
    <source>
        <dbReference type="EMBL" id="QHS78867.1"/>
    </source>
</evidence>
<accession>A0A6C0AGD4</accession>
<evidence type="ECO:0000259" key="4">
    <source>
        <dbReference type="PROSITE" id="PS51206"/>
    </source>
</evidence>
<dbReference type="InterPro" id="IPR051620">
    <property type="entry name" value="ORF904-like_C"/>
</dbReference>
<dbReference type="Pfam" id="PF19263">
    <property type="entry name" value="DUF5906"/>
    <property type="match status" value="1"/>
</dbReference>
<proteinExistence type="predicted"/>
<reference evidence="5" key="1">
    <citation type="journal article" date="2020" name="Nature">
        <title>Giant virus diversity and host interactions through global metagenomics.</title>
        <authorList>
            <person name="Schulz F."/>
            <person name="Roux S."/>
            <person name="Paez-Espino D."/>
            <person name="Jungbluth S."/>
            <person name="Walsh D.A."/>
            <person name="Denef V.J."/>
            <person name="McMahon K.D."/>
            <person name="Konstantinidis K.T."/>
            <person name="Eloe-Fadrosh E.A."/>
            <person name="Kyrpides N.C."/>
            <person name="Woyke T."/>
        </authorList>
    </citation>
    <scope>NUCLEOTIDE SEQUENCE</scope>
    <source>
        <strain evidence="5">GVMAG-S-1024976-23</strain>
    </source>
</reference>
<dbReference type="PANTHER" id="PTHR35372:SF2">
    <property type="entry name" value="SF3 HELICASE DOMAIN-CONTAINING PROTEIN"/>
    <property type="match status" value="1"/>
</dbReference>
<evidence type="ECO:0000256" key="3">
    <source>
        <dbReference type="ARBA" id="ARBA00022840"/>
    </source>
</evidence>
<dbReference type="Pfam" id="PF23162">
    <property type="entry name" value="AEP_C962R"/>
    <property type="match status" value="1"/>
</dbReference>
<sequence length="927" mass="108838">MDSFLSWLSQFRVQKGERYSHLGLDTFRGAFYIPDEHKNEFHKRYFEHVFVSGLKCDLVEKHKDLCCLLYDLDFKIPKESTERAYTLDKIKNFIECVTRILSQYIDTSLSHTFDAYVCEKKEPTTKKDWKKDGIHIMFPHIVTEPALQHYFRAELLMECKHIFHECINEIEDIIDETVLEKNGWMMYGASKTDGFPYKLTGIWGYSEIEEVGNTLPTRITTSEFNTDTVELVNFLSIRRYITADVSPIKDGMQDIIDSWISQYHSESKSDLIRPRQYHQRITNGYTDLNTVQSLVEILSVERAKERNLWMQVGWCLHNISETLLNCWITFSQRCEQYSSTAEEDCKREWDKMEKKDMSIGSLHMWAKKDNEKAYIEITRNDLEYYISTTVCRVGNKNMGPKGKRLTAVALIDLVFHIVSAFKHKYGHIFVCGGYEKKIWYEFRNNRWEKDDADIGFKIKVVDELFNDFMNVSKNIRFRAEKLSNTHPSKEKYEYTANEISKVASKFKDAAFRNKLALEACEQLYWNRSRQHEDNNFEDILDTKTELISFKNGVYDLENDIFRDTRCEDYVSLSTNIEFEKYSYRDKIVVELQEFISQIIPHKDTRDYVLTVLAGCLSGGRRYEHFHIWLGSGGNGKSKLIELFENCFGDYCSHLSVACICKQRPSSNAASPELAKLRNKRFVVLQEPNQKETIQTGIMKELTGGDRIEARALNCPPIIYQPQFTLLMTCNTLPEVPPTDGGAWRRMKVVKFESEFKENPNPEKPNEFKLDVNLNQKLEKWKKPFMWLLTEYFKKYRDSPYVEPEPVKKAIEEYRKANDIYYDFVDEYIQAKTKDGLPLPPSSVLWLDELYAQYQMWYKATISDSRAPKRRDLEDYITKIFGPPFKKGGKRGWKSLKLRTDDDNDDDQSDEDYDMVLPQHTTTASAFI</sequence>
<organism evidence="5">
    <name type="scientific">viral metagenome</name>
    <dbReference type="NCBI Taxonomy" id="1070528"/>
    <lineage>
        <taxon>unclassified sequences</taxon>
        <taxon>metagenomes</taxon>
        <taxon>organismal metagenomes</taxon>
    </lineage>
</organism>
<dbReference type="GO" id="GO:0016817">
    <property type="term" value="F:hydrolase activity, acting on acid anhydrides"/>
    <property type="evidence" value="ECO:0007669"/>
    <property type="project" value="InterPro"/>
</dbReference>
<dbReference type="NCBIfam" id="TIGR01613">
    <property type="entry name" value="primase_Cterm"/>
    <property type="match status" value="1"/>
</dbReference>
<dbReference type="Pfam" id="PF08707">
    <property type="entry name" value="PriCT_2"/>
    <property type="match status" value="1"/>
</dbReference>
<evidence type="ECO:0000256" key="1">
    <source>
        <dbReference type="ARBA" id="ARBA00022741"/>
    </source>
</evidence>
<dbReference type="PROSITE" id="PS51206">
    <property type="entry name" value="SF3_HELICASE_1"/>
    <property type="match status" value="1"/>
</dbReference>
<feature type="domain" description="SF3 helicase" evidence="4">
    <location>
        <begin position="603"/>
        <end position="764"/>
    </location>
</feature>
<keyword evidence="3" id="KW-0067">ATP-binding</keyword>
<dbReference type="InterPro" id="IPR006500">
    <property type="entry name" value="Helicase_put_C_phage/plasmid"/>
</dbReference>
<dbReference type="EMBL" id="MN740607">
    <property type="protein sequence ID" value="QHS78867.1"/>
    <property type="molecule type" value="Genomic_DNA"/>
</dbReference>
<dbReference type="InterPro" id="IPR027417">
    <property type="entry name" value="P-loop_NTPase"/>
</dbReference>
<keyword evidence="2" id="KW-0378">Hydrolase</keyword>
<dbReference type="InterPro" id="IPR045455">
    <property type="entry name" value="NrS-1_pol-like_helicase"/>
</dbReference>
<dbReference type="PANTHER" id="PTHR35372">
    <property type="entry name" value="ATP BINDING PROTEIN-RELATED"/>
    <property type="match status" value="1"/>
</dbReference>
<keyword evidence="1" id="KW-0547">Nucleotide-binding</keyword>
<dbReference type="InterPro" id="IPR014818">
    <property type="entry name" value="Phage/plasmid_primase_P4_C"/>
</dbReference>
<name>A0A6C0AGD4_9ZZZZ</name>
<dbReference type="GO" id="GO:0005524">
    <property type="term" value="F:ATP binding"/>
    <property type="evidence" value="ECO:0007669"/>
    <property type="project" value="UniProtKB-KW"/>
</dbReference>